<organism evidence="2 3">
    <name type="scientific">Trypanosoma rangeli SC58</name>
    <dbReference type="NCBI Taxonomy" id="429131"/>
    <lineage>
        <taxon>Eukaryota</taxon>
        <taxon>Discoba</taxon>
        <taxon>Euglenozoa</taxon>
        <taxon>Kinetoplastea</taxon>
        <taxon>Metakinetoplastina</taxon>
        <taxon>Trypanosomatida</taxon>
        <taxon>Trypanosomatidae</taxon>
        <taxon>Trypanosoma</taxon>
        <taxon>Herpetosoma</taxon>
    </lineage>
</organism>
<dbReference type="Proteomes" id="UP000031737">
    <property type="component" value="Unassembled WGS sequence"/>
</dbReference>
<feature type="domain" description="Protein kinase" evidence="1">
    <location>
        <begin position="1"/>
        <end position="123"/>
    </location>
</feature>
<comment type="caution">
    <text evidence="2">The sequence shown here is derived from an EMBL/GenBank/DDBJ whole genome shotgun (WGS) entry which is preliminary data.</text>
</comment>
<dbReference type="AlphaFoldDB" id="A0A061J6H1"/>
<dbReference type="SUPFAM" id="SSF56112">
    <property type="entry name" value="Protein kinase-like (PK-like)"/>
    <property type="match status" value="1"/>
</dbReference>
<dbReference type="PROSITE" id="PS50011">
    <property type="entry name" value="PROTEIN_KINASE_DOM"/>
    <property type="match status" value="1"/>
</dbReference>
<keyword evidence="3" id="KW-1185">Reference proteome</keyword>
<proteinExistence type="predicted"/>
<dbReference type="GO" id="GO:0004672">
    <property type="term" value="F:protein kinase activity"/>
    <property type="evidence" value="ECO:0007669"/>
    <property type="project" value="InterPro"/>
</dbReference>
<dbReference type="InterPro" id="IPR011009">
    <property type="entry name" value="Kinase-like_dom_sf"/>
</dbReference>
<dbReference type="VEuPathDB" id="TriTrypDB:TRSC58_01246"/>
<evidence type="ECO:0000313" key="3">
    <source>
        <dbReference type="Proteomes" id="UP000031737"/>
    </source>
</evidence>
<evidence type="ECO:0000313" key="2">
    <source>
        <dbReference type="EMBL" id="ESL11013.1"/>
    </source>
</evidence>
<name>A0A061J6H1_TRYRA</name>
<evidence type="ECO:0000259" key="1">
    <source>
        <dbReference type="PROSITE" id="PS50011"/>
    </source>
</evidence>
<dbReference type="OrthoDB" id="5337378at2759"/>
<dbReference type="Gene3D" id="1.10.510.10">
    <property type="entry name" value="Transferase(Phosphotransferase) domain 1"/>
    <property type="match status" value="1"/>
</dbReference>
<protein>
    <recommendedName>
        <fullName evidence="1">Protein kinase domain-containing protein</fullName>
    </recommendedName>
</protein>
<dbReference type="EMBL" id="AUPL01001246">
    <property type="protein sequence ID" value="ESL11013.1"/>
    <property type="molecule type" value="Genomic_DNA"/>
</dbReference>
<sequence length="223" mass="24490">MVNGNTMMDLIGLSMPTQLSTMSVEEGDCRYVCADMLNQKRHPKAGDIFSFGISLFELMSGEALPQHGTPFLELRSELPVELLESRGYSRPLIDLVTLLMHNDPVARPTARDVLRFFHLPPRVPELVTKWSAAEATCESEEASTPLEMRFVHAALEVSLWLVGAAHRTLQGASLNNNNNNGGSSSSGGNCATGSDALWRRPRVDVEESCTPKTPVIIRRLGRS</sequence>
<reference evidence="2 3" key="1">
    <citation type="submission" date="2013-07" db="EMBL/GenBank/DDBJ databases">
        <authorList>
            <person name="Stoco P.H."/>
            <person name="Wagner G."/>
            <person name="Gerber A."/>
            <person name="Zaha A."/>
            <person name="Thompson C."/>
            <person name="Bartholomeu D.C."/>
            <person name="Luckemeyer D.D."/>
            <person name="Bahia D."/>
            <person name="Loreto E."/>
            <person name="Prestes E.B."/>
            <person name="Lima F.M."/>
            <person name="Rodrigues-Luiz G."/>
            <person name="Vallejo G.A."/>
            <person name="Filho J.F."/>
            <person name="Monteiro K.M."/>
            <person name="Tyler K.M."/>
            <person name="de Almeida L.G."/>
            <person name="Ortiz M.F."/>
            <person name="Siervo M.A."/>
            <person name="de Moraes M.H."/>
            <person name="Cunha O.L."/>
            <person name="Mendonca-Neto R."/>
            <person name="Silva R."/>
            <person name="Teixeira S.M."/>
            <person name="Murta S.M."/>
            <person name="Sincero T.C."/>
            <person name="Mendes T.A."/>
            <person name="Urmenyi T.P."/>
            <person name="Silva V.G."/>
            <person name="da Rocha W.D."/>
            <person name="Andersson B."/>
            <person name="Romanha A.J."/>
            <person name="Steindel M."/>
            <person name="de Vasconcelos A.T."/>
            <person name="Grisard E.C."/>
        </authorList>
    </citation>
    <scope>NUCLEOTIDE SEQUENCE [LARGE SCALE GENOMIC DNA]</scope>
    <source>
        <strain evidence="2 3">SC58</strain>
    </source>
</reference>
<dbReference type="GO" id="GO:0005524">
    <property type="term" value="F:ATP binding"/>
    <property type="evidence" value="ECO:0007669"/>
    <property type="project" value="InterPro"/>
</dbReference>
<accession>A0A061J6H1</accession>
<gene>
    <name evidence="2" type="ORF">TRSC58_01246</name>
</gene>
<dbReference type="InterPro" id="IPR000719">
    <property type="entry name" value="Prot_kinase_dom"/>
</dbReference>